<name>A0ABY3XB34_9GAMM</name>
<accession>A0ABY3XB34</accession>
<feature type="region of interest" description="Disordered" evidence="1">
    <location>
        <begin position="1"/>
        <end position="20"/>
    </location>
</feature>
<dbReference type="RefSeq" id="WP_057943622.1">
    <property type="nucleotide sequence ID" value="NZ_CP011131.1"/>
</dbReference>
<organism evidence="3 4">
    <name type="scientific">Lysobacter gummosus</name>
    <dbReference type="NCBI Taxonomy" id="262324"/>
    <lineage>
        <taxon>Bacteria</taxon>
        <taxon>Pseudomonadati</taxon>
        <taxon>Pseudomonadota</taxon>
        <taxon>Gammaproteobacteria</taxon>
        <taxon>Lysobacterales</taxon>
        <taxon>Lysobacteraceae</taxon>
        <taxon>Lysobacter</taxon>
    </lineage>
</organism>
<dbReference type="Pfam" id="PF19921">
    <property type="entry name" value="bpX5"/>
    <property type="match status" value="1"/>
</dbReference>
<evidence type="ECO:0000256" key="1">
    <source>
        <dbReference type="SAM" id="MobiDB-lite"/>
    </source>
</evidence>
<proteinExistence type="predicted"/>
<keyword evidence="4" id="KW-1185">Reference proteome</keyword>
<feature type="domain" description="MoxR-vWA-beta-propeller ternary system" evidence="2">
    <location>
        <begin position="2"/>
        <end position="137"/>
    </location>
</feature>
<reference evidence="3 4" key="1">
    <citation type="submission" date="2022-03" db="EMBL/GenBank/DDBJ databases">
        <title>Complete genome sequence of Lysobacter capsici VKM B-2533 and Lysobacter gummosus 10.1.1, promising sources of lytic agents.</title>
        <authorList>
            <person name="Tarlachkov S.V."/>
            <person name="Kudryakova I.V."/>
            <person name="Afoshin A.S."/>
            <person name="Leontyevskaya E.A."/>
            <person name="Leontyevskaya N.V."/>
        </authorList>
    </citation>
    <scope>NUCLEOTIDE SEQUENCE [LARGE SCALE GENOMIC DNA]</scope>
    <source>
        <strain evidence="3 4">10.1.1</strain>
    </source>
</reference>
<dbReference type="InterPro" id="IPR045548">
    <property type="entry name" value="bpX5"/>
</dbReference>
<protein>
    <recommendedName>
        <fullName evidence="2">MoxR-vWA-beta-propeller ternary system domain-containing protein</fullName>
    </recommendedName>
</protein>
<gene>
    <name evidence="3" type="ORF">MOV92_15805</name>
</gene>
<dbReference type="Proteomes" id="UP000829194">
    <property type="component" value="Chromosome"/>
</dbReference>
<dbReference type="EMBL" id="CP093547">
    <property type="protein sequence ID" value="UNP27957.1"/>
    <property type="molecule type" value="Genomic_DNA"/>
</dbReference>
<evidence type="ECO:0000313" key="3">
    <source>
        <dbReference type="EMBL" id="UNP27957.1"/>
    </source>
</evidence>
<evidence type="ECO:0000259" key="2">
    <source>
        <dbReference type="Pfam" id="PF19921"/>
    </source>
</evidence>
<sequence length="139" mass="15287">MKWDWRPQDPPPPPQGAVGIGPQASRALLRALERLDDEVRESLMLTANADVAVVTGAAANLPWFEGVAYVAPCEQAPSLWLVTTQCPDLPLDLLQRQIARRHPQAPLLLLREPAQIVPLHRALPASAALIAQIRAMWQD</sequence>
<evidence type="ECO:0000313" key="4">
    <source>
        <dbReference type="Proteomes" id="UP000829194"/>
    </source>
</evidence>